<evidence type="ECO:0000313" key="3">
    <source>
        <dbReference type="EMBL" id="MBB3970588.1"/>
    </source>
</evidence>
<evidence type="ECO:0000256" key="1">
    <source>
        <dbReference type="SAM" id="SignalP"/>
    </source>
</evidence>
<keyword evidence="6" id="KW-1185">Reference proteome</keyword>
<name>A0A4Y8A8C3_9SPHI</name>
<dbReference type="OrthoDB" id="796727at2"/>
<dbReference type="Gene3D" id="2.160.20.120">
    <property type="match status" value="1"/>
</dbReference>
<proteinExistence type="predicted"/>
<reference evidence="4" key="2">
    <citation type="submission" date="2019-03" db="EMBL/GenBank/DDBJ databases">
        <authorList>
            <person name="Yan Y.-Q."/>
            <person name="Du Z.-J."/>
        </authorList>
    </citation>
    <scope>NUCLEOTIDE SEQUENCE</scope>
    <source>
        <strain evidence="4">PP-F2FG21</strain>
    </source>
</reference>
<dbReference type="RefSeq" id="WP_134337570.1">
    <property type="nucleotide sequence ID" value="NZ_BMCZ01000006.1"/>
</dbReference>
<evidence type="ECO:0000259" key="2">
    <source>
        <dbReference type="Pfam" id="PF10988"/>
    </source>
</evidence>
<dbReference type="Proteomes" id="UP000583101">
    <property type="component" value="Unassembled WGS sequence"/>
</dbReference>
<protein>
    <recommendedName>
        <fullName evidence="2">Putative auto-transporter adhesin head GIN domain-containing protein</fullName>
    </recommendedName>
</protein>
<gene>
    <name evidence="4" type="ORF">E2R65_16395</name>
    <name evidence="3" type="ORF">GGR35_003211</name>
</gene>
<reference evidence="4 5" key="1">
    <citation type="journal article" date="2016" name="Int. J. Syst. Evol. Microbiol.">
        <title>Proposal of Mucilaginibacter phyllosphaerae sp. nov. isolated from the phyllosphere of Galium album.</title>
        <authorList>
            <person name="Aydogan E.L."/>
            <person name="Busse H.J."/>
            <person name="Moser G."/>
            <person name="Muller C."/>
            <person name="Kampfer P."/>
            <person name="Glaeser S.P."/>
        </authorList>
    </citation>
    <scope>NUCLEOTIDE SEQUENCE [LARGE SCALE GENOMIC DNA]</scope>
    <source>
        <strain evidence="4 5">PP-F2FG21</strain>
    </source>
</reference>
<dbReference type="InterPro" id="IPR021255">
    <property type="entry name" value="DUF2807"/>
</dbReference>
<dbReference type="AlphaFoldDB" id="A0A4Y8A8C3"/>
<accession>A0A4Y8A8C3</accession>
<evidence type="ECO:0000313" key="6">
    <source>
        <dbReference type="Proteomes" id="UP000583101"/>
    </source>
</evidence>
<dbReference type="Pfam" id="PF10988">
    <property type="entry name" value="DUF2807"/>
    <property type="match status" value="1"/>
</dbReference>
<feature type="signal peptide" evidence="1">
    <location>
        <begin position="1"/>
        <end position="24"/>
    </location>
</feature>
<evidence type="ECO:0000313" key="5">
    <source>
        <dbReference type="Proteomes" id="UP000297248"/>
    </source>
</evidence>
<reference evidence="3 6" key="3">
    <citation type="submission" date="2020-08" db="EMBL/GenBank/DDBJ databases">
        <title>Genomic Encyclopedia of Type Strains, Phase IV (KMG-IV): sequencing the most valuable type-strain genomes for metagenomic binning, comparative biology and taxonomic classification.</title>
        <authorList>
            <person name="Goeker M."/>
        </authorList>
    </citation>
    <scope>NUCLEOTIDE SEQUENCE [LARGE SCALE GENOMIC DNA]</scope>
    <source>
        <strain evidence="3 6">DSM 100995</strain>
    </source>
</reference>
<organism evidence="4 5">
    <name type="scientific">Mucilaginibacter phyllosphaerae</name>
    <dbReference type="NCBI Taxonomy" id="1812349"/>
    <lineage>
        <taxon>Bacteria</taxon>
        <taxon>Pseudomonadati</taxon>
        <taxon>Bacteroidota</taxon>
        <taxon>Sphingobacteriia</taxon>
        <taxon>Sphingobacteriales</taxon>
        <taxon>Sphingobacteriaceae</taxon>
        <taxon>Mucilaginibacter</taxon>
    </lineage>
</organism>
<keyword evidence="1" id="KW-0732">Signal</keyword>
<evidence type="ECO:0000313" key="4">
    <source>
        <dbReference type="EMBL" id="TEW64595.1"/>
    </source>
</evidence>
<dbReference type="Proteomes" id="UP000297248">
    <property type="component" value="Unassembled WGS sequence"/>
</dbReference>
<comment type="caution">
    <text evidence="4">The sequence shown here is derived from an EMBL/GenBank/DDBJ whole genome shotgun (WGS) entry which is preliminary data.</text>
</comment>
<dbReference type="EMBL" id="SNQG01000006">
    <property type="protein sequence ID" value="TEW64595.1"/>
    <property type="molecule type" value="Genomic_DNA"/>
</dbReference>
<feature type="chain" id="PRO_5044616313" description="Putative auto-transporter adhesin head GIN domain-containing protein" evidence="1">
    <location>
        <begin position="25"/>
        <end position="204"/>
    </location>
</feature>
<dbReference type="EMBL" id="JACIEG010000006">
    <property type="protein sequence ID" value="MBB3970588.1"/>
    <property type="molecule type" value="Genomic_DNA"/>
</dbReference>
<sequence length="204" mass="22124">MKTTIFTIAAVMIMAMVTTKNADANVKNNNGETSTVLTNISRINKIEIHGNVELYVSDGATDRVKVYNKYYAESALVQSQNGVLRISSYKNEKLVVWVTAADLQAITAYDNAAVKSFGNLARLDLEVNLYNTATANLKLDAYKATITVNDNAKATLTGNVNDYSLKYAQAANVDQKDFVAVNASKSQIADNTIAKAKQNELAGL</sequence>
<feature type="domain" description="Putative auto-transporter adhesin head GIN" evidence="2">
    <location>
        <begin position="44"/>
        <end position="186"/>
    </location>
</feature>